<keyword evidence="2" id="KW-1185">Reference proteome</keyword>
<reference evidence="1 2" key="1">
    <citation type="submission" date="2024-02" db="EMBL/GenBank/DDBJ databases">
        <authorList>
            <person name="Vignale AGUSTIN F."/>
            <person name="Sosa J E."/>
            <person name="Modenutti C."/>
        </authorList>
    </citation>
    <scope>NUCLEOTIDE SEQUENCE [LARGE SCALE GENOMIC DNA]</scope>
</reference>
<proteinExistence type="predicted"/>
<gene>
    <name evidence="1" type="ORF">ILEXP_LOCUS50840</name>
</gene>
<dbReference type="Proteomes" id="UP001642360">
    <property type="component" value="Unassembled WGS sequence"/>
</dbReference>
<sequence length="147" mass="16645">MMITHSLERIPIGNKIPLPQQSLANLINLQVRTKLASPSCQDSSSESGGFLRPPSFQSSNISFENFDHSCISDASRSSISFQPPSKSHVPYLVMAHHMIKRMARHEEEEKKKVMEALARFDIRYRKYTREAIKIATSYFSSSAKIGE</sequence>
<protein>
    <submittedName>
        <fullName evidence="1">Uncharacterized protein</fullName>
    </submittedName>
</protein>
<accession>A0ABC8UIF3</accession>
<evidence type="ECO:0000313" key="1">
    <source>
        <dbReference type="EMBL" id="CAK9180813.1"/>
    </source>
</evidence>
<name>A0ABC8UIF3_9AQUA</name>
<evidence type="ECO:0000313" key="2">
    <source>
        <dbReference type="Proteomes" id="UP001642360"/>
    </source>
</evidence>
<organism evidence="1 2">
    <name type="scientific">Ilex paraguariensis</name>
    <name type="common">yerba mate</name>
    <dbReference type="NCBI Taxonomy" id="185542"/>
    <lineage>
        <taxon>Eukaryota</taxon>
        <taxon>Viridiplantae</taxon>
        <taxon>Streptophyta</taxon>
        <taxon>Embryophyta</taxon>
        <taxon>Tracheophyta</taxon>
        <taxon>Spermatophyta</taxon>
        <taxon>Magnoliopsida</taxon>
        <taxon>eudicotyledons</taxon>
        <taxon>Gunneridae</taxon>
        <taxon>Pentapetalae</taxon>
        <taxon>asterids</taxon>
        <taxon>campanulids</taxon>
        <taxon>Aquifoliales</taxon>
        <taxon>Aquifoliaceae</taxon>
        <taxon>Ilex</taxon>
    </lineage>
</organism>
<dbReference type="AlphaFoldDB" id="A0ABC8UIF3"/>
<comment type="caution">
    <text evidence="1">The sequence shown here is derived from an EMBL/GenBank/DDBJ whole genome shotgun (WGS) entry which is preliminary data.</text>
</comment>
<dbReference type="EMBL" id="CAUOFW020007836">
    <property type="protein sequence ID" value="CAK9180813.1"/>
    <property type="molecule type" value="Genomic_DNA"/>
</dbReference>